<dbReference type="FunFam" id="1.20.140.10:FF:000018">
    <property type="entry name" value="Acyl-CoA dehydrogenase family member 10"/>
    <property type="match status" value="1"/>
</dbReference>
<evidence type="ECO:0000256" key="1">
    <source>
        <dbReference type="ARBA" id="ARBA00001974"/>
    </source>
</evidence>
<keyword evidence="12" id="KW-1185">Reference proteome</keyword>
<reference evidence="11" key="2">
    <citation type="submission" date="2020-09" db="EMBL/GenBank/DDBJ databases">
        <authorList>
            <person name="Sun Q."/>
            <person name="Zhou Y."/>
        </authorList>
    </citation>
    <scope>NUCLEOTIDE SEQUENCE</scope>
    <source>
        <strain evidence="11">CGMCC 1.15320</strain>
    </source>
</reference>
<dbReference type="Gene3D" id="1.10.540.10">
    <property type="entry name" value="Acyl-CoA dehydrogenase/oxidase, N-terminal domain"/>
    <property type="match status" value="1"/>
</dbReference>
<dbReference type="Proteomes" id="UP000636264">
    <property type="component" value="Unassembled WGS sequence"/>
</dbReference>
<evidence type="ECO:0000259" key="10">
    <source>
        <dbReference type="Pfam" id="PF02771"/>
    </source>
</evidence>
<dbReference type="GO" id="GO:0033539">
    <property type="term" value="P:fatty acid beta-oxidation using acyl-CoA dehydrogenase"/>
    <property type="evidence" value="ECO:0007669"/>
    <property type="project" value="TreeGrafter"/>
</dbReference>
<gene>
    <name evidence="11" type="ORF">GCM10011385_36350</name>
</gene>
<dbReference type="PANTHER" id="PTHR48083:SF13">
    <property type="entry name" value="ACYL-COA DEHYDROGENASE FAMILY MEMBER 11"/>
    <property type="match status" value="1"/>
</dbReference>
<evidence type="ECO:0000313" key="12">
    <source>
        <dbReference type="Proteomes" id="UP000636264"/>
    </source>
</evidence>
<dbReference type="SUPFAM" id="SSF47203">
    <property type="entry name" value="Acyl-CoA dehydrogenase C-terminal domain-like"/>
    <property type="match status" value="1"/>
</dbReference>
<dbReference type="InterPro" id="IPR046373">
    <property type="entry name" value="Acyl-CoA_Oxase/DH_mid-dom_sf"/>
</dbReference>
<dbReference type="RefSeq" id="WP_188722537.1">
    <property type="nucleotide sequence ID" value="NZ_BMIF01000015.1"/>
</dbReference>
<keyword evidence="6 7" id="KW-0560">Oxidoreductase</keyword>
<dbReference type="AlphaFoldDB" id="A0A916S2I6"/>
<dbReference type="FunFam" id="2.40.110.10:FF:000002">
    <property type="entry name" value="Acyl-CoA dehydrogenase fadE12"/>
    <property type="match status" value="1"/>
</dbReference>
<dbReference type="InterPro" id="IPR006091">
    <property type="entry name" value="Acyl-CoA_Oxase/DH_mid-dom"/>
</dbReference>
<dbReference type="Pfam" id="PF02771">
    <property type="entry name" value="Acyl-CoA_dh_N"/>
    <property type="match status" value="1"/>
</dbReference>
<dbReference type="InterPro" id="IPR013786">
    <property type="entry name" value="AcylCoA_DH/ox_N"/>
</dbReference>
<evidence type="ECO:0000256" key="3">
    <source>
        <dbReference type="ARBA" id="ARBA00011738"/>
    </source>
</evidence>
<evidence type="ECO:0000259" key="8">
    <source>
        <dbReference type="Pfam" id="PF00441"/>
    </source>
</evidence>
<protein>
    <submittedName>
        <fullName evidence="11">Acyl-CoA dehydrogenase</fullName>
    </submittedName>
</protein>
<dbReference type="InterPro" id="IPR009075">
    <property type="entry name" value="AcylCo_DH/oxidase_C"/>
</dbReference>
<organism evidence="11 12">
    <name type="scientific">Nitratireductor aestuarii</name>
    <dbReference type="NCBI Taxonomy" id="1735103"/>
    <lineage>
        <taxon>Bacteria</taxon>
        <taxon>Pseudomonadati</taxon>
        <taxon>Pseudomonadota</taxon>
        <taxon>Alphaproteobacteria</taxon>
        <taxon>Hyphomicrobiales</taxon>
        <taxon>Phyllobacteriaceae</taxon>
        <taxon>Nitratireductor</taxon>
    </lineage>
</organism>
<sequence>MNFEHSPRTQELQSKLQAFMNEYVYPVEDELMKASTDQPHWRSADSWEPIQLIETLKDRAKEAGLWNLFLPENEHGAGLTNLEYAPLCEIMGTSPFAPEIFNCSAPDTGNMELLARFGTPEQKEQWLKPLLNGEIRSCFAMTEPAVASSDATNIQSRIDQDGDHYVLNGVKWWTSGIGDPRCKVIIFMGKSDPDSDDIYRQQSMILIPRDAEGIRVTRMLPLFGFSEAPHGHGEVVFENVRVPASNMILGKGRGFEIAQARLGPGRIHHCMRQIGAAERALELMRERVKTRVAFGKPIAEQSITLERIANARVMIEQARLLTLHAAWKMDRFGNKEARREIAMIKVAGPSMACQVIDWAIQAFGGAGVSNDTPLSLLYAWARSLRLADGPDEVHRNQIGRLELKQGSTRRTGGA</sequence>
<keyword evidence="4 7" id="KW-0285">Flavoprotein</keyword>
<evidence type="ECO:0000256" key="7">
    <source>
        <dbReference type="RuleBase" id="RU362125"/>
    </source>
</evidence>
<comment type="similarity">
    <text evidence="2 7">Belongs to the acyl-CoA dehydrogenase family.</text>
</comment>
<dbReference type="InterPro" id="IPR009100">
    <property type="entry name" value="AcylCoA_DH/oxidase_NM_dom_sf"/>
</dbReference>
<dbReference type="Pfam" id="PF02770">
    <property type="entry name" value="Acyl-CoA_dh_M"/>
    <property type="match status" value="1"/>
</dbReference>
<name>A0A916S2I6_9HYPH</name>
<dbReference type="GO" id="GO:0003995">
    <property type="term" value="F:acyl-CoA dehydrogenase activity"/>
    <property type="evidence" value="ECO:0007669"/>
    <property type="project" value="TreeGrafter"/>
</dbReference>
<dbReference type="InterPro" id="IPR050741">
    <property type="entry name" value="Acyl-CoA_dehydrogenase"/>
</dbReference>
<dbReference type="Gene3D" id="1.20.140.10">
    <property type="entry name" value="Butyryl-CoA Dehydrogenase, subunit A, domain 3"/>
    <property type="match status" value="1"/>
</dbReference>
<feature type="domain" description="Acyl-CoA dehydrogenase/oxidase C-terminal" evidence="8">
    <location>
        <begin position="252"/>
        <end position="400"/>
    </location>
</feature>
<evidence type="ECO:0000259" key="9">
    <source>
        <dbReference type="Pfam" id="PF02770"/>
    </source>
</evidence>
<comment type="cofactor">
    <cofactor evidence="1 7">
        <name>FAD</name>
        <dbReference type="ChEBI" id="CHEBI:57692"/>
    </cofactor>
</comment>
<dbReference type="SUPFAM" id="SSF56645">
    <property type="entry name" value="Acyl-CoA dehydrogenase NM domain-like"/>
    <property type="match status" value="1"/>
</dbReference>
<proteinExistence type="inferred from homology"/>
<dbReference type="GO" id="GO:0050660">
    <property type="term" value="F:flavin adenine dinucleotide binding"/>
    <property type="evidence" value="ECO:0007669"/>
    <property type="project" value="InterPro"/>
</dbReference>
<dbReference type="Gene3D" id="2.40.110.10">
    <property type="entry name" value="Butyryl-CoA Dehydrogenase, subunit A, domain 2"/>
    <property type="match status" value="1"/>
</dbReference>
<dbReference type="InterPro" id="IPR037069">
    <property type="entry name" value="AcylCoA_DH/ox_N_sf"/>
</dbReference>
<evidence type="ECO:0000256" key="5">
    <source>
        <dbReference type="ARBA" id="ARBA00022827"/>
    </source>
</evidence>
<comment type="subunit">
    <text evidence="3">Homodimer.</text>
</comment>
<reference evidence="11" key="1">
    <citation type="journal article" date="2014" name="Int. J. Syst. Evol. Microbiol.">
        <title>Complete genome sequence of Corynebacterium casei LMG S-19264T (=DSM 44701T), isolated from a smear-ripened cheese.</title>
        <authorList>
            <consortium name="US DOE Joint Genome Institute (JGI-PGF)"/>
            <person name="Walter F."/>
            <person name="Albersmeier A."/>
            <person name="Kalinowski J."/>
            <person name="Ruckert C."/>
        </authorList>
    </citation>
    <scope>NUCLEOTIDE SEQUENCE</scope>
    <source>
        <strain evidence="11">CGMCC 1.15320</strain>
    </source>
</reference>
<dbReference type="PANTHER" id="PTHR48083">
    <property type="entry name" value="MEDIUM-CHAIN SPECIFIC ACYL-COA DEHYDROGENASE, MITOCHONDRIAL-RELATED"/>
    <property type="match status" value="1"/>
</dbReference>
<evidence type="ECO:0000256" key="2">
    <source>
        <dbReference type="ARBA" id="ARBA00009347"/>
    </source>
</evidence>
<feature type="domain" description="Acyl-CoA oxidase/dehydrogenase middle" evidence="9">
    <location>
        <begin position="138"/>
        <end position="240"/>
    </location>
</feature>
<feature type="domain" description="Acyl-CoA dehydrogenase/oxidase N-terminal" evidence="10">
    <location>
        <begin position="10"/>
        <end position="134"/>
    </location>
</feature>
<dbReference type="EMBL" id="BMIF01000015">
    <property type="protein sequence ID" value="GGA78930.1"/>
    <property type="molecule type" value="Genomic_DNA"/>
</dbReference>
<comment type="caution">
    <text evidence="11">The sequence shown here is derived from an EMBL/GenBank/DDBJ whole genome shotgun (WGS) entry which is preliminary data.</text>
</comment>
<keyword evidence="5 7" id="KW-0274">FAD</keyword>
<dbReference type="InterPro" id="IPR036250">
    <property type="entry name" value="AcylCo_DH-like_C"/>
</dbReference>
<evidence type="ECO:0000313" key="11">
    <source>
        <dbReference type="EMBL" id="GGA78930.1"/>
    </source>
</evidence>
<accession>A0A916S2I6</accession>
<dbReference type="GO" id="GO:0005737">
    <property type="term" value="C:cytoplasm"/>
    <property type="evidence" value="ECO:0007669"/>
    <property type="project" value="TreeGrafter"/>
</dbReference>
<evidence type="ECO:0000256" key="6">
    <source>
        <dbReference type="ARBA" id="ARBA00023002"/>
    </source>
</evidence>
<dbReference type="Pfam" id="PF00441">
    <property type="entry name" value="Acyl-CoA_dh_1"/>
    <property type="match status" value="1"/>
</dbReference>
<evidence type="ECO:0000256" key="4">
    <source>
        <dbReference type="ARBA" id="ARBA00022630"/>
    </source>
</evidence>